<dbReference type="AlphaFoldDB" id="A0A166UF93"/>
<gene>
    <name evidence="1" type="ORF">FIBSPDRAFT_945143</name>
</gene>
<evidence type="ECO:0000313" key="2">
    <source>
        <dbReference type="Proteomes" id="UP000076532"/>
    </source>
</evidence>
<proteinExistence type="predicted"/>
<keyword evidence="2" id="KW-1185">Reference proteome</keyword>
<protein>
    <submittedName>
        <fullName evidence="1">Uncharacterized protein</fullName>
    </submittedName>
</protein>
<dbReference type="OrthoDB" id="3255261at2759"/>
<reference evidence="1 2" key="1">
    <citation type="journal article" date="2016" name="Mol. Biol. Evol.">
        <title>Comparative Genomics of Early-Diverging Mushroom-Forming Fungi Provides Insights into the Origins of Lignocellulose Decay Capabilities.</title>
        <authorList>
            <person name="Nagy L.G."/>
            <person name="Riley R."/>
            <person name="Tritt A."/>
            <person name="Adam C."/>
            <person name="Daum C."/>
            <person name="Floudas D."/>
            <person name="Sun H."/>
            <person name="Yadav J.S."/>
            <person name="Pangilinan J."/>
            <person name="Larsson K.H."/>
            <person name="Matsuura K."/>
            <person name="Barry K."/>
            <person name="Labutti K."/>
            <person name="Kuo R."/>
            <person name="Ohm R.A."/>
            <person name="Bhattacharya S.S."/>
            <person name="Shirouzu T."/>
            <person name="Yoshinaga Y."/>
            <person name="Martin F.M."/>
            <person name="Grigoriev I.V."/>
            <person name="Hibbett D.S."/>
        </authorList>
    </citation>
    <scope>NUCLEOTIDE SEQUENCE [LARGE SCALE GENOMIC DNA]</scope>
    <source>
        <strain evidence="1 2">CBS 109695</strain>
    </source>
</reference>
<dbReference type="EMBL" id="KV417489">
    <property type="protein sequence ID" value="KZP31638.1"/>
    <property type="molecule type" value="Genomic_DNA"/>
</dbReference>
<name>A0A166UF93_9AGAM</name>
<dbReference type="Proteomes" id="UP000076532">
    <property type="component" value="Unassembled WGS sequence"/>
</dbReference>
<evidence type="ECO:0000313" key="1">
    <source>
        <dbReference type="EMBL" id="KZP31638.1"/>
    </source>
</evidence>
<accession>A0A166UF93</accession>
<sequence length="166" mass="17876">MHLPQPYNVPNNKLLNSLVDVKELKGIHIVSDAYTCPASSLDFSGKSDKQVAFNLHAEVDPSVAALAAGVPIGVGSGVKAGWSGKWYGKWRGRPEGSIPEGDDRWEDIYLPWGPLDSDGEDDTLDVVGDDDEYSDMKDVPDEVGDYGDVVSKTGTFGIDGNIYDEG</sequence>
<organism evidence="1 2">
    <name type="scientific">Athelia psychrophila</name>
    <dbReference type="NCBI Taxonomy" id="1759441"/>
    <lineage>
        <taxon>Eukaryota</taxon>
        <taxon>Fungi</taxon>
        <taxon>Dikarya</taxon>
        <taxon>Basidiomycota</taxon>
        <taxon>Agaricomycotina</taxon>
        <taxon>Agaricomycetes</taxon>
        <taxon>Agaricomycetidae</taxon>
        <taxon>Atheliales</taxon>
        <taxon>Atheliaceae</taxon>
        <taxon>Athelia</taxon>
    </lineage>
</organism>